<protein>
    <submittedName>
        <fullName evidence="1">Uncharacterized protein</fullName>
    </submittedName>
</protein>
<dbReference type="AlphaFoldDB" id="A0A0E9XKR3"/>
<sequence>MILFQLNQLSPPMCTKTLHWVAQQIYKCMK</sequence>
<evidence type="ECO:0000313" key="1">
    <source>
        <dbReference type="EMBL" id="JAI03318.1"/>
    </source>
</evidence>
<accession>A0A0E9XKR3</accession>
<reference evidence="1" key="2">
    <citation type="journal article" date="2015" name="Fish Shellfish Immunol.">
        <title>Early steps in the European eel (Anguilla anguilla)-Vibrio vulnificus interaction in the gills: Role of the RtxA13 toxin.</title>
        <authorList>
            <person name="Callol A."/>
            <person name="Pajuelo D."/>
            <person name="Ebbesson L."/>
            <person name="Teles M."/>
            <person name="MacKenzie S."/>
            <person name="Amaro C."/>
        </authorList>
    </citation>
    <scope>NUCLEOTIDE SEQUENCE</scope>
</reference>
<proteinExistence type="predicted"/>
<dbReference type="EMBL" id="GBXM01005260">
    <property type="protein sequence ID" value="JAI03318.1"/>
    <property type="molecule type" value="Transcribed_RNA"/>
</dbReference>
<name>A0A0E9XKR3_ANGAN</name>
<organism evidence="1">
    <name type="scientific">Anguilla anguilla</name>
    <name type="common">European freshwater eel</name>
    <name type="synonym">Muraena anguilla</name>
    <dbReference type="NCBI Taxonomy" id="7936"/>
    <lineage>
        <taxon>Eukaryota</taxon>
        <taxon>Metazoa</taxon>
        <taxon>Chordata</taxon>
        <taxon>Craniata</taxon>
        <taxon>Vertebrata</taxon>
        <taxon>Euteleostomi</taxon>
        <taxon>Actinopterygii</taxon>
        <taxon>Neopterygii</taxon>
        <taxon>Teleostei</taxon>
        <taxon>Anguilliformes</taxon>
        <taxon>Anguillidae</taxon>
        <taxon>Anguilla</taxon>
    </lineage>
</organism>
<reference evidence="1" key="1">
    <citation type="submission" date="2014-11" db="EMBL/GenBank/DDBJ databases">
        <authorList>
            <person name="Amaro Gonzalez C."/>
        </authorList>
    </citation>
    <scope>NUCLEOTIDE SEQUENCE</scope>
</reference>